<evidence type="ECO:0000256" key="1">
    <source>
        <dbReference type="ARBA" id="ARBA00023015"/>
    </source>
</evidence>
<comment type="caution">
    <text evidence="7">The sequence shown here is derived from an EMBL/GenBank/DDBJ whole genome shotgun (WGS) entry which is preliminary data.</text>
</comment>
<dbReference type="PANTHER" id="PTHR43280:SF2">
    <property type="entry name" value="HTH-TYPE TRANSCRIPTIONAL REGULATOR EXSA"/>
    <property type="match status" value="1"/>
</dbReference>
<dbReference type="Pfam" id="PF13374">
    <property type="entry name" value="TPR_10"/>
    <property type="match status" value="1"/>
</dbReference>
<sequence length="516" mass="60294">MGTIQVFSQEENSESDYKKIYSQILQDPSRSAQEMVVYADSLKSAAKNNRDVVYADLILATAYIHTTQEAKAIEVIQEAHDLAAKSGLHEEKIMAMFHLKDAYRKFQLEEKRKEIIHQISKEVESLEQNDFYYSVKADNFLDLASINKENHELYEKFLLDAHKLFRQHDFSGSIKMRVLNNLGSYYHDQKKYDEAEKYFRELLKFNKEKYNNSVVYQVVGNLNLAHIFNLKKEFEKASSHLEISENLIDKHDLSGYAVTLKKIQTDYLRGIGDLNKENTLNRELLELSEQVSDSTKKAIEQVIKFEKFSSEEEKKALVEKKNQNIFFLLGFSIVCLLFALWVFFMYKRYKKQKSKAFNKLIEKLELLQNSKEIPLVSIPVEKEIKTKDKTGCIEIGISEEKELEILHNLEEFEKGEAFTDNQFSLSSLAAHLNTNTKYLSFVLKKHRGEGYSDYINRIRIEYIAKRMYNEPELLKYKITHLAELAGFSSHSRFTQIFKKETNLSPSAFIEKLQLKK</sequence>
<keyword evidence="8" id="KW-1185">Reference proteome</keyword>
<evidence type="ECO:0000313" key="7">
    <source>
        <dbReference type="EMBL" id="MET3731731.1"/>
    </source>
</evidence>
<keyword evidence="5" id="KW-1133">Transmembrane helix</keyword>
<organism evidence="7 8">
    <name type="scientific">Moheibacter stercoris</name>
    <dbReference type="NCBI Taxonomy" id="1628251"/>
    <lineage>
        <taxon>Bacteria</taxon>
        <taxon>Pseudomonadati</taxon>
        <taxon>Bacteroidota</taxon>
        <taxon>Flavobacteriia</taxon>
        <taxon>Flavobacteriales</taxon>
        <taxon>Weeksellaceae</taxon>
        <taxon>Moheibacter</taxon>
    </lineage>
</organism>
<evidence type="ECO:0000256" key="5">
    <source>
        <dbReference type="SAM" id="Phobius"/>
    </source>
</evidence>
<keyword evidence="5" id="KW-0812">Transmembrane</keyword>
<name>A0ABV2LTH3_9FLAO</name>
<dbReference type="PROSITE" id="PS50005">
    <property type="entry name" value="TPR"/>
    <property type="match status" value="1"/>
</dbReference>
<dbReference type="Gene3D" id="1.25.40.10">
    <property type="entry name" value="Tetratricopeptide repeat domain"/>
    <property type="match status" value="1"/>
</dbReference>
<evidence type="ECO:0000256" key="3">
    <source>
        <dbReference type="ARBA" id="ARBA00023163"/>
    </source>
</evidence>
<reference evidence="7 8" key="1">
    <citation type="submission" date="2024-06" db="EMBL/GenBank/DDBJ databases">
        <title>Genomic Encyclopedia of Type Strains, Phase IV (KMG-IV): sequencing the most valuable type-strain genomes for metagenomic binning, comparative biology and taxonomic classification.</title>
        <authorList>
            <person name="Goeker M."/>
        </authorList>
    </citation>
    <scope>NUCLEOTIDE SEQUENCE [LARGE SCALE GENOMIC DNA]</scope>
    <source>
        <strain evidence="7 8">DSM 29388</strain>
    </source>
</reference>
<dbReference type="PANTHER" id="PTHR43280">
    <property type="entry name" value="ARAC-FAMILY TRANSCRIPTIONAL REGULATOR"/>
    <property type="match status" value="1"/>
</dbReference>
<feature type="transmembrane region" description="Helical" evidence="5">
    <location>
        <begin position="325"/>
        <end position="346"/>
    </location>
</feature>
<dbReference type="InterPro" id="IPR009057">
    <property type="entry name" value="Homeodomain-like_sf"/>
</dbReference>
<dbReference type="InterPro" id="IPR011990">
    <property type="entry name" value="TPR-like_helical_dom_sf"/>
</dbReference>
<evidence type="ECO:0000256" key="4">
    <source>
        <dbReference type="PROSITE-ProRule" id="PRU00339"/>
    </source>
</evidence>
<dbReference type="SUPFAM" id="SSF48452">
    <property type="entry name" value="TPR-like"/>
    <property type="match status" value="2"/>
</dbReference>
<dbReference type="SUPFAM" id="SSF46689">
    <property type="entry name" value="Homeodomain-like"/>
    <property type="match status" value="1"/>
</dbReference>
<dbReference type="Proteomes" id="UP001549146">
    <property type="component" value="Unassembled WGS sequence"/>
</dbReference>
<dbReference type="InterPro" id="IPR019734">
    <property type="entry name" value="TPR_rpt"/>
</dbReference>
<keyword evidence="3" id="KW-0804">Transcription</keyword>
<dbReference type="InterPro" id="IPR018060">
    <property type="entry name" value="HTH_AraC"/>
</dbReference>
<evidence type="ECO:0000256" key="2">
    <source>
        <dbReference type="ARBA" id="ARBA00023125"/>
    </source>
</evidence>
<keyword evidence="5" id="KW-0472">Membrane</keyword>
<dbReference type="RefSeq" id="WP_354508273.1">
    <property type="nucleotide sequence ID" value="NZ_JBEPMO010000006.1"/>
</dbReference>
<accession>A0ABV2LTH3</accession>
<keyword evidence="1" id="KW-0805">Transcription regulation</keyword>
<dbReference type="PROSITE" id="PS01124">
    <property type="entry name" value="HTH_ARAC_FAMILY_2"/>
    <property type="match status" value="1"/>
</dbReference>
<keyword evidence="2" id="KW-0238">DNA-binding</keyword>
<evidence type="ECO:0000259" key="6">
    <source>
        <dbReference type="PROSITE" id="PS01124"/>
    </source>
</evidence>
<dbReference type="EMBL" id="JBEPMO010000006">
    <property type="protein sequence ID" value="MET3731731.1"/>
    <property type="molecule type" value="Genomic_DNA"/>
</dbReference>
<dbReference type="Pfam" id="PF12833">
    <property type="entry name" value="HTH_18"/>
    <property type="match status" value="1"/>
</dbReference>
<dbReference type="SMART" id="SM00028">
    <property type="entry name" value="TPR"/>
    <property type="match status" value="2"/>
</dbReference>
<keyword evidence="4" id="KW-0802">TPR repeat</keyword>
<feature type="domain" description="HTH araC/xylS-type" evidence="6">
    <location>
        <begin position="403"/>
        <end position="511"/>
    </location>
</feature>
<gene>
    <name evidence="7" type="ORF">ABID46_001312</name>
</gene>
<dbReference type="SMART" id="SM00342">
    <property type="entry name" value="HTH_ARAC"/>
    <property type="match status" value="1"/>
</dbReference>
<evidence type="ECO:0000313" key="8">
    <source>
        <dbReference type="Proteomes" id="UP001549146"/>
    </source>
</evidence>
<feature type="repeat" description="TPR" evidence="4">
    <location>
        <begin position="176"/>
        <end position="209"/>
    </location>
</feature>
<proteinExistence type="predicted"/>
<dbReference type="Gene3D" id="1.10.10.60">
    <property type="entry name" value="Homeodomain-like"/>
    <property type="match status" value="2"/>
</dbReference>
<protein>
    <submittedName>
        <fullName evidence="7">AraC-like DNA-binding protein/Tfp pilus assembly protein PilF</fullName>
    </submittedName>
</protein>